<gene>
    <name evidence="2" type="ORF">DL546_008380</name>
</gene>
<dbReference type="EMBL" id="QVQW01000020">
    <property type="protein sequence ID" value="RKU45622.1"/>
    <property type="molecule type" value="Genomic_DNA"/>
</dbReference>
<evidence type="ECO:0000256" key="1">
    <source>
        <dbReference type="SAM" id="MobiDB-lite"/>
    </source>
</evidence>
<evidence type="ECO:0000313" key="2">
    <source>
        <dbReference type="EMBL" id="RKU45622.1"/>
    </source>
</evidence>
<dbReference type="AlphaFoldDB" id="A0A420YCK5"/>
<accession>A0A420YCK5</accession>
<evidence type="ECO:0000313" key="3">
    <source>
        <dbReference type="Proteomes" id="UP000275385"/>
    </source>
</evidence>
<feature type="region of interest" description="Disordered" evidence="1">
    <location>
        <begin position="235"/>
        <end position="270"/>
    </location>
</feature>
<proteinExistence type="predicted"/>
<sequence>MSFMSISSAVEALKRTNYLRCPENDCCNKAFTAAMLKKHLHKKHRTHLGDGRMKDHPDYDLEKNQLEEKCQPTEDEFEEIKKVERRKLEQLEVDTRNIANKVAEGELNWVGTGPLKKYGDRVKKRTNLDRAITHLATGSTSPATSSTSPATNSNSPATNSISPTTSNTSPSPTRCLCQRGFVEVVPNSLHNVCRQCRHNGWVFKGEKRVSAQENVEGGVVPREIPAGAEVIDLTSEPENRQSSGAMPGAPSGMQVDQLPSCPDDNQSSGAMPAVPAGAQVIDLTSGTQPSGNIIREHIDFLLDEVLREVLPAAEPVVLTEADIEEVRQALRSCARARQTAVRV</sequence>
<protein>
    <submittedName>
        <fullName evidence="2">Uncharacterized protein</fullName>
    </submittedName>
</protein>
<keyword evidence="3" id="KW-1185">Reference proteome</keyword>
<feature type="region of interest" description="Disordered" evidence="1">
    <location>
        <begin position="133"/>
        <end position="172"/>
    </location>
</feature>
<name>A0A420YCK5_9PEZI</name>
<organism evidence="2 3">
    <name type="scientific">Coniochaeta pulveracea</name>
    <dbReference type="NCBI Taxonomy" id="177199"/>
    <lineage>
        <taxon>Eukaryota</taxon>
        <taxon>Fungi</taxon>
        <taxon>Dikarya</taxon>
        <taxon>Ascomycota</taxon>
        <taxon>Pezizomycotina</taxon>
        <taxon>Sordariomycetes</taxon>
        <taxon>Sordariomycetidae</taxon>
        <taxon>Coniochaetales</taxon>
        <taxon>Coniochaetaceae</taxon>
        <taxon>Coniochaeta</taxon>
    </lineage>
</organism>
<reference evidence="2 3" key="1">
    <citation type="submission" date="2018-08" db="EMBL/GenBank/DDBJ databases">
        <title>Draft genome of the lignicolous fungus Coniochaeta pulveracea.</title>
        <authorList>
            <person name="Borstlap C.J."/>
            <person name="De Witt R.N."/>
            <person name="Botha A."/>
            <person name="Volschenk H."/>
        </authorList>
    </citation>
    <scope>NUCLEOTIDE SEQUENCE [LARGE SCALE GENOMIC DNA]</scope>
    <source>
        <strain evidence="2 3">CAB683</strain>
    </source>
</reference>
<feature type="compositionally biased region" description="Low complexity" evidence="1">
    <location>
        <begin position="136"/>
        <end position="172"/>
    </location>
</feature>
<comment type="caution">
    <text evidence="2">The sequence shown here is derived from an EMBL/GenBank/DDBJ whole genome shotgun (WGS) entry which is preliminary data.</text>
</comment>
<dbReference type="Proteomes" id="UP000275385">
    <property type="component" value="Unassembled WGS sequence"/>
</dbReference>